<dbReference type="Gramene" id="ERN12001">
    <property type="protein sequence ID" value="ERN12001"/>
    <property type="gene ID" value="AMTR_s00165p00036390"/>
</dbReference>
<protein>
    <recommendedName>
        <fullName evidence="6">Copper transport protein</fullName>
    </recommendedName>
</protein>
<organism evidence="7 8">
    <name type="scientific">Amborella trichopoda</name>
    <dbReference type="NCBI Taxonomy" id="13333"/>
    <lineage>
        <taxon>Eukaryota</taxon>
        <taxon>Viridiplantae</taxon>
        <taxon>Streptophyta</taxon>
        <taxon>Embryophyta</taxon>
        <taxon>Tracheophyta</taxon>
        <taxon>Spermatophyta</taxon>
        <taxon>Magnoliopsida</taxon>
        <taxon>Amborellales</taxon>
        <taxon>Amborellaceae</taxon>
        <taxon>Amborella</taxon>
    </lineage>
</organism>
<evidence type="ECO:0000256" key="5">
    <source>
        <dbReference type="ARBA" id="ARBA00023136"/>
    </source>
</evidence>
<evidence type="ECO:0000256" key="2">
    <source>
        <dbReference type="ARBA" id="ARBA00022692"/>
    </source>
</evidence>
<keyword evidence="8" id="KW-1185">Reference proteome</keyword>
<dbReference type="GO" id="GO:0005375">
    <property type="term" value="F:copper ion transmembrane transporter activity"/>
    <property type="evidence" value="ECO:0000318"/>
    <property type="project" value="GO_Central"/>
</dbReference>
<dbReference type="AlphaFoldDB" id="W1PW78"/>
<keyword evidence="3 6" id="KW-0187">Copper transport</keyword>
<dbReference type="EMBL" id="KI392640">
    <property type="protein sequence ID" value="ERN12001.1"/>
    <property type="molecule type" value="Genomic_DNA"/>
</dbReference>
<evidence type="ECO:0000313" key="8">
    <source>
        <dbReference type="Proteomes" id="UP000017836"/>
    </source>
</evidence>
<keyword evidence="2 6" id="KW-0812">Transmembrane</keyword>
<dbReference type="STRING" id="13333.W1PW78"/>
<dbReference type="PANTHER" id="PTHR12483">
    <property type="entry name" value="SOLUTE CARRIER FAMILY 31 COPPER TRANSPORTERS"/>
    <property type="match status" value="1"/>
</dbReference>
<dbReference type="Pfam" id="PF04145">
    <property type="entry name" value="Ctr"/>
    <property type="match status" value="2"/>
</dbReference>
<dbReference type="PANTHER" id="PTHR12483:SF117">
    <property type="entry name" value="COPPER TRANSPORTER 3"/>
    <property type="match status" value="1"/>
</dbReference>
<evidence type="ECO:0000256" key="3">
    <source>
        <dbReference type="ARBA" id="ARBA00022796"/>
    </source>
</evidence>
<keyword evidence="6" id="KW-0186">Copper</keyword>
<comment type="similarity">
    <text evidence="1 6">Belongs to the copper transporter (Ctr) (TC 1.A.56) family. SLC31A subfamily.</text>
</comment>
<dbReference type="HOGENOM" id="CLU_079690_1_2_1"/>
<keyword evidence="4 6" id="KW-1133">Transmembrane helix</keyword>
<gene>
    <name evidence="7" type="ORF">AMTR_s00165p00036390</name>
</gene>
<name>W1PW78_AMBTC</name>
<dbReference type="OMA" id="MEAGHGA"/>
<reference evidence="8" key="1">
    <citation type="journal article" date="2013" name="Science">
        <title>The Amborella genome and the evolution of flowering plants.</title>
        <authorList>
            <consortium name="Amborella Genome Project"/>
        </authorList>
    </citation>
    <scope>NUCLEOTIDE SEQUENCE [LARGE SCALE GENOMIC DNA]</scope>
</reference>
<feature type="transmembrane region" description="Helical" evidence="6">
    <location>
        <begin position="50"/>
        <end position="70"/>
    </location>
</feature>
<dbReference type="Proteomes" id="UP000017836">
    <property type="component" value="Unassembled WGS sequence"/>
</dbReference>
<comment type="subcellular location">
    <subcellularLocation>
        <location evidence="6">Membrane</location>
        <topology evidence="6">Multi-pass membrane protein</topology>
    </subcellularLocation>
</comment>
<evidence type="ECO:0000256" key="6">
    <source>
        <dbReference type="RuleBase" id="RU367022"/>
    </source>
</evidence>
<proteinExistence type="inferred from homology"/>
<dbReference type="InterPro" id="IPR007274">
    <property type="entry name" value="Cop_transporter"/>
</dbReference>
<feature type="transmembrane region" description="Helical" evidence="6">
    <location>
        <begin position="91"/>
        <end position="122"/>
    </location>
</feature>
<evidence type="ECO:0000256" key="4">
    <source>
        <dbReference type="ARBA" id="ARBA00022989"/>
    </source>
</evidence>
<evidence type="ECO:0000256" key="1">
    <source>
        <dbReference type="ARBA" id="ARBA00006921"/>
    </source>
</evidence>
<keyword evidence="6" id="KW-0813">Transport</keyword>
<sequence length="145" mass="15506">MGDGMGDMPMPGNHNTGMHDHPMKKMMMHMTFFWGKDVEILFDGWPGGGLGMYILSLFVVFFLAILLEFLSNRGLVPSRVAGTLVHAVRVGLAYLVMLAVMSFNGGVLVAAVLGHAVGFAMFSRGPKPGSEPVGSATETMPGMKC</sequence>
<accession>W1PW78</accession>
<dbReference type="GO" id="GO:0005886">
    <property type="term" value="C:plasma membrane"/>
    <property type="evidence" value="ECO:0000318"/>
    <property type="project" value="GO_Central"/>
</dbReference>
<evidence type="ECO:0000313" key="7">
    <source>
        <dbReference type="EMBL" id="ERN12001.1"/>
    </source>
</evidence>
<keyword evidence="5 6" id="KW-0472">Membrane</keyword>
<dbReference type="eggNOG" id="KOG3386">
    <property type="taxonomic scope" value="Eukaryota"/>
</dbReference>
<keyword evidence="6" id="KW-0406">Ion transport</keyword>